<dbReference type="OrthoDB" id="1919827at2759"/>
<evidence type="ECO:0000313" key="3">
    <source>
        <dbReference type="Proteomes" id="UP000245207"/>
    </source>
</evidence>
<dbReference type="Proteomes" id="UP000245207">
    <property type="component" value="Unassembled WGS sequence"/>
</dbReference>
<dbReference type="PANTHER" id="PTHR36323">
    <property type="entry name" value="MYOTUBULARIN-LIKE PROTEIN"/>
    <property type="match status" value="1"/>
</dbReference>
<comment type="caution">
    <text evidence="2">The sequence shown here is derived from an EMBL/GenBank/DDBJ whole genome shotgun (WGS) entry which is preliminary data.</text>
</comment>
<gene>
    <name evidence="2" type="ORF">CTI12_AA370640</name>
</gene>
<feature type="compositionally biased region" description="Low complexity" evidence="1">
    <location>
        <begin position="50"/>
        <end position="63"/>
    </location>
</feature>
<dbReference type="AlphaFoldDB" id="A0A2U1MKG0"/>
<feature type="region of interest" description="Disordered" evidence="1">
    <location>
        <begin position="47"/>
        <end position="66"/>
    </location>
</feature>
<dbReference type="EMBL" id="PKPP01005034">
    <property type="protein sequence ID" value="PWA61728.1"/>
    <property type="molecule type" value="Genomic_DNA"/>
</dbReference>
<proteinExistence type="predicted"/>
<reference evidence="2 3" key="1">
    <citation type="journal article" date="2018" name="Mol. Plant">
        <title>The genome of Artemisia annua provides insight into the evolution of Asteraceae family and artemisinin biosynthesis.</title>
        <authorList>
            <person name="Shen Q."/>
            <person name="Zhang L."/>
            <person name="Liao Z."/>
            <person name="Wang S."/>
            <person name="Yan T."/>
            <person name="Shi P."/>
            <person name="Liu M."/>
            <person name="Fu X."/>
            <person name="Pan Q."/>
            <person name="Wang Y."/>
            <person name="Lv Z."/>
            <person name="Lu X."/>
            <person name="Zhang F."/>
            <person name="Jiang W."/>
            <person name="Ma Y."/>
            <person name="Chen M."/>
            <person name="Hao X."/>
            <person name="Li L."/>
            <person name="Tang Y."/>
            <person name="Lv G."/>
            <person name="Zhou Y."/>
            <person name="Sun X."/>
            <person name="Brodelius P.E."/>
            <person name="Rose J.K.C."/>
            <person name="Tang K."/>
        </authorList>
    </citation>
    <scope>NUCLEOTIDE SEQUENCE [LARGE SCALE GENOMIC DNA]</scope>
    <source>
        <strain evidence="3">cv. Huhao1</strain>
        <tissue evidence="2">Leaf</tissue>
    </source>
</reference>
<sequence length="214" mass="23850">MGNRSYTQQVHHHPNTIHTTKTSKTFFLPTFCRLSIKDDIVKPTKLTDLSSSSVSSSPDPSSPRISCIGQIKKRSNTTSNTNNYQRTNTSKSATNINYTKLLKLFSSKSLICAPVDNATISNDGGRSISSRNKRFNRSVTIPISSNKKHAISIEELDPPLPVVKLKPQDQEMNVNLGKRRGIELKTLQIQPIQLSNVFINNSKSLAQQQDRSAR</sequence>
<evidence type="ECO:0000256" key="1">
    <source>
        <dbReference type="SAM" id="MobiDB-lite"/>
    </source>
</evidence>
<dbReference type="PANTHER" id="PTHR36323:SF1">
    <property type="entry name" value="MYOTUBULARIN-LIKE PROTEIN"/>
    <property type="match status" value="1"/>
</dbReference>
<organism evidence="2 3">
    <name type="scientific">Artemisia annua</name>
    <name type="common">Sweet wormwood</name>
    <dbReference type="NCBI Taxonomy" id="35608"/>
    <lineage>
        <taxon>Eukaryota</taxon>
        <taxon>Viridiplantae</taxon>
        <taxon>Streptophyta</taxon>
        <taxon>Embryophyta</taxon>
        <taxon>Tracheophyta</taxon>
        <taxon>Spermatophyta</taxon>
        <taxon>Magnoliopsida</taxon>
        <taxon>eudicotyledons</taxon>
        <taxon>Gunneridae</taxon>
        <taxon>Pentapetalae</taxon>
        <taxon>asterids</taxon>
        <taxon>campanulids</taxon>
        <taxon>Asterales</taxon>
        <taxon>Asteraceae</taxon>
        <taxon>Asteroideae</taxon>
        <taxon>Anthemideae</taxon>
        <taxon>Artemisiinae</taxon>
        <taxon>Artemisia</taxon>
    </lineage>
</organism>
<evidence type="ECO:0000313" key="2">
    <source>
        <dbReference type="EMBL" id="PWA61728.1"/>
    </source>
</evidence>
<keyword evidence="3" id="KW-1185">Reference proteome</keyword>
<accession>A0A2U1MKG0</accession>
<protein>
    <submittedName>
        <fullName evidence="2">Uncharacterized protein</fullName>
    </submittedName>
</protein>
<name>A0A2U1MKG0_ARTAN</name>